<gene>
    <name evidence="2" type="ORF">ACFPYJ_09860</name>
</gene>
<dbReference type="EMBL" id="JBHSOW010000033">
    <property type="protein sequence ID" value="MFC5649432.1"/>
    <property type="molecule type" value="Genomic_DNA"/>
</dbReference>
<dbReference type="InterPro" id="IPR036624">
    <property type="entry name" value="Hcp1-lik_sf"/>
</dbReference>
<protein>
    <submittedName>
        <fullName evidence="2">Hcp family type VI secretion system effector</fullName>
    </submittedName>
</protein>
<feature type="signal peptide" evidence="1">
    <location>
        <begin position="1"/>
        <end position="25"/>
    </location>
</feature>
<keyword evidence="3" id="KW-1185">Reference proteome</keyword>
<dbReference type="Pfam" id="PF05638">
    <property type="entry name" value="T6SS_HCP"/>
    <property type="match status" value="1"/>
</dbReference>
<dbReference type="PANTHER" id="PTHR36152">
    <property type="entry name" value="CYTOPLASMIC PROTEIN-RELATED"/>
    <property type="match status" value="1"/>
</dbReference>
<dbReference type="Proteomes" id="UP001596047">
    <property type="component" value="Unassembled WGS sequence"/>
</dbReference>
<reference evidence="3" key="1">
    <citation type="journal article" date="2019" name="Int. J. Syst. Evol. Microbiol.">
        <title>The Global Catalogue of Microorganisms (GCM) 10K type strain sequencing project: providing services to taxonomists for standard genome sequencing and annotation.</title>
        <authorList>
            <consortium name="The Broad Institute Genomics Platform"/>
            <consortium name="The Broad Institute Genome Sequencing Center for Infectious Disease"/>
            <person name="Wu L."/>
            <person name="Ma J."/>
        </authorList>
    </citation>
    <scope>NUCLEOTIDE SEQUENCE [LARGE SCALE GENOMIC DNA]</scope>
    <source>
        <strain evidence="3">CGMCC 1.3240</strain>
    </source>
</reference>
<evidence type="ECO:0000313" key="3">
    <source>
        <dbReference type="Proteomes" id="UP001596047"/>
    </source>
</evidence>
<evidence type="ECO:0000256" key="1">
    <source>
        <dbReference type="SAM" id="SignalP"/>
    </source>
</evidence>
<name>A0ABW0VUE8_9BACL</name>
<accession>A0ABW0VUE8</accession>
<dbReference type="InterPro" id="IPR008514">
    <property type="entry name" value="T6SS_Hcp"/>
</dbReference>
<dbReference type="RefSeq" id="WP_379187951.1">
    <property type="nucleotide sequence ID" value="NZ_JBHSOW010000033.1"/>
</dbReference>
<proteinExistence type="predicted"/>
<sequence length="185" mass="20179">MKKFLLSVLAACLLALAFSVVPAAAADGNVQVYLQLDGISGESINKRYDKWIGLTSVSYQMSGDSKSSGSGSGSGSAGKINFDSFAFTKNFDSSSIPLMMSEFKGTHISKGKIAFTRPSGKGQEVEFLTLEFDDIVVSSYRFDDTEESIELKFGKIKWTYWQFDAKGNPLKPIQGGWDLAQNKPI</sequence>
<evidence type="ECO:0000313" key="2">
    <source>
        <dbReference type="EMBL" id="MFC5649432.1"/>
    </source>
</evidence>
<comment type="caution">
    <text evidence="2">The sequence shown here is derived from an EMBL/GenBank/DDBJ whole genome shotgun (WGS) entry which is preliminary data.</text>
</comment>
<dbReference type="PANTHER" id="PTHR36152:SF1">
    <property type="entry name" value="UBIQUITIN-LIKE DOMAIN-CONTAINING PROTEIN"/>
    <property type="match status" value="1"/>
</dbReference>
<dbReference type="Gene3D" id="2.30.110.20">
    <property type="entry name" value="Hcp1-like"/>
    <property type="match status" value="1"/>
</dbReference>
<organism evidence="2 3">
    <name type="scientific">Paenibacillus solisilvae</name>
    <dbReference type="NCBI Taxonomy" id="2486751"/>
    <lineage>
        <taxon>Bacteria</taxon>
        <taxon>Bacillati</taxon>
        <taxon>Bacillota</taxon>
        <taxon>Bacilli</taxon>
        <taxon>Bacillales</taxon>
        <taxon>Paenibacillaceae</taxon>
        <taxon>Paenibacillus</taxon>
    </lineage>
</organism>
<dbReference type="SUPFAM" id="SSF141452">
    <property type="entry name" value="Hcp1-like"/>
    <property type="match status" value="1"/>
</dbReference>
<feature type="chain" id="PRO_5045457088" evidence="1">
    <location>
        <begin position="26"/>
        <end position="185"/>
    </location>
</feature>
<dbReference type="InterPro" id="IPR053165">
    <property type="entry name" value="HSI-I_assembly_Hcp1"/>
</dbReference>
<keyword evidence="1" id="KW-0732">Signal</keyword>